<dbReference type="AlphaFoldDB" id="A0AAD9N8R6"/>
<protein>
    <submittedName>
        <fullName evidence="2">Uncharacterized protein</fullName>
    </submittedName>
</protein>
<evidence type="ECO:0000256" key="1">
    <source>
        <dbReference type="SAM" id="MobiDB-lite"/>
    </source>
</evidence>
<keyword evidence="3" id="KW-1185">Reference proteome</keyword>
<feature type="compositionally biased region" description="Basic and acidic residues" evidence="1">
    <location>
        <begin position="234"/>
        <end position="268"/>
    </location>
</feature>
<feature type="compositionally biased region" description="Polar residues" evidence="1">
    <location>
        <begin position="102"/>
        <end position="127"/>
    </location>
</feature>
<sequence length="268" mass="31046">MVLFLLKCGQRVVGDVRRSRGRQVGIQRPDGQSELRDGVVFFWNQSIFRCRVSDGREIDDRHMRTHKWRPRDLLRNDVINHSGSSNIPVVLWQRRPIPEPRNSLSRPRQRSLPNNLSRTPETGTDNGQKAIVDDLTPEVIPPRSDQPRRRSQGTRRRRDDREYWNPELGIMVRDMVRQKSGLETGSDVSRSDTLLTDPDDNDDDDVFLKAAGSVDKDYLHFYPEDVRQSMVGNRKSELSGDARDLDGCNRPDSERQEGNLHVYENFDK</sequence>
<feature type="region of interest" description="Disordered" evidence="1">
    <location>
        <begin position="98"/>
        <end position="162"/>
    </location>
</feature>
<dbReference type="EMBL" id="JAODUP010000156">
    <property type="protein sequence ID" value="KAK2159206.1"/>
    <property type="molecule type" value="Genomic_DNA"/>
</dbReference>
<feature type="region of interest" description="Disordered" evidence="1">
    <location>
        <begin position="180"/>
        <end position="203"/>
    </location>
</feature>
<reference evidence="2" key="1">
    <citation type="journal article" date="2023" name="Mol. Biol. Evol.">
        <title>Third-Generation Sequencing Reveals the Adaptive Role of the Epigenome in Three Deep-Sea Polychaetes.</title>
        <authorList>
            <person name="Perez M."/>
            <person name="Aroh O."/>
            <person name="Sun Y."/>
            <person name="Lan Y."/>
            <person name="Juniper S.K."/>
            <person name="Young C.R."/>
            <person name="Angers B."/>
            <person name="Qian P.Y."/>
        </authorList>
    </citation>
    <scope>NUCLEOTIDE SEQUENCE</scope>
    <source>
        <strain evidence="2">P08H-3</strain>
    </source>
</reference>
<gene>
    <name evidence="2" type="ORF">LSH36_156g05034</name>
</gene>
<accession>A0AAD9N8R6</accession>
<evidence type="ECO:0000313" key="2">
    <source>
        <dbReference type="EMBL" id="KAK2159206.1"/>
    </source>
</evidence>
<feature type="region of interest" description="Disordered" evidence="1">
    <location>
        <begin position="232"/>
        <end position="268"/>
    </location>
</feature>
<comment type="caution">
    <text evidence="2">The sequence shown here is derived from an EMBL/GenBank/DDBJ whole genome shotgun (WGS) entry which is preliminary data.</text>
</comment>
<name>A0AAD9N8R6_9ANNE</name>
<dbReference type="Proteomes" id="UP001208570">
    <property type="component" value="Unassembled WGS sequence"/>
</dbReference>
<evidence type="ECO:0000313" key="3">
    <source>
        <dbReference type="Proteomes" id="UP001208570"/>
    </source>
</evidence>
<organism evidence="2 3">
    <name type="scientific">Paralvinella palmiformis</name>
    <dbReference type="NCBI Taxonomy" id="53620"/>
    <lineage>
        <taxon>Eukaryota</taxon>
        <taxon>Metazoa</taxon>
        <taxon>Spiralia</taxon>
        <taxon>Lophotrochozoa</taxon>
        <taxon>Annelida</taxon>
        <taxon>Polychaeta</taxon>
        <taxon>Sedentaria</taxon>
        <taxon>Canalipalpata</taxon>
        <taxon>Terebellida</taxon>
        <taxon>Terebelliformia</taxon>
        <taxon>Alvinellidae</taxon>
        <taxon>Paralvinella</taxon>
    </lineage>
</organism>
<proteinExistence type="predicted"/>